<evidence type="ECO:0000256" key="9">
    <source>
        <dbReference type="SAM" id="SignalP"/>
    </source>
</evidence>
<dbReference type="InterPro" id="IPR044791">
    <property type="entry name" value="Beta-glucanase/XTH"/>
</dbReference>
<dbReference type="AlphaFoldDB" id="A0AAE3JHL2"/>
<dbReference type="PRINTS" id="PR00737">
    <property type="entry name" value="GLHYDRLASE16"/>
</dbReference>
<evidence type="ECO:0000256" key="5">
    <source>
        <dbReference type="ARBA" id="ARBA00029722"/>
    </source>
</evidence>
<dbReference type="PROSITE" id="PS01034">
    <property type="entry name" value="GH16_1"/>
    <property type="match status" value="1"/>
</dbReference>
<accession>A0AAE3JHL2</accession>
<feature type="domain" description="GH16" evidence="10">
    <location>
        <begin position="26"/>
        <end position="259"/>
    </location>
</feature>
<evidence type="ECO:0000313" key="12">
    <source>
        <dbReference type="Proteomes" id="UP001198163"/>
    </source>
</evidence>
<keyword evidence="9" id="KW-0732">Signal</keyword>
<comment type="similarity">
    <text evidence="1">Belongs to the glycosyl hydrolase 16 family.</text>
</comment>
<feature type="chain" id="PRO_5042151011" description="Beta-glucanase" evidence="9">
    <location>
        <begin position="29"/>
        <end position="259"/>
    </location>
</feature>
<name>A0AAE3JHL2_9SPIR</name>
<proteinExistence type="inferred from homology"/>
<dbReference type="Gene3D" id="2.60.120.200">
    <property type="match status" value="1"/>
</dbReference>
<dbReference type="EMBL" id="JAINWA010000001">
    <property type="protein sequence ID" value="MCD1654027.1"/>
    <property type="molecule type" value="Genomic_DNA"/>
</dbReference>
<evidence type="ECO:0000256" key="6">
    <source>
        <dbReference type="ARBA" id="ARBA00029771"/>
    </source>
</evidence>
<dbReference type="PANTHER" id="PTHR31062">
    <property type="entry name" value="XYLOGLUCAN ENDOTRANSGLUCOSYLASE/HYDROLASE PROTEIN 8-RELATED"/>
    <property type="match status" value="1"/>
</dbReference>
<gene>
    <name evidence="11" type="ORF">K7J14_04855</name>
</gene>
<keyword evidence="4" id="KW-0326">Glycosidase</keyword>
<organism evidence="11 12">
    <name type="scientific">Teretinema zuelzerae</name>
    <dbReference type="NCBI Taxonomy" id="156"/>
    <lineage>
        <taxon>Bacteria</taxon>
        <taxon>Pseudomonadati</taxon>
        <taxon>Spirochaetota</taxon>
        <taxon>Spirochaetia</taxon>
        <taxon>Spirochaetales</taxon>
        <taxon>Treponemataceae</taxon>
        <taxon>Teretinema</taxon>
    </lineage>
</organism>
<protein>
    <recommendedName>
        <fullName evidence="2">Beta-glucanase</fullName>
    </recommendedName>
    <alternativeName>
        <fullName evidence="7">1,3-1,4-beta-D-glucan 4-glucanohydrolase</fullName>
    </alternativeName>
    <alternativeName>
        <fullName evidence="6">Endo-beta-1,3-1,4 glucanase</fullName>
    </alternativeName>
    <alternativeName>
        <fullName evidence="5">Lichenase</fullName>
    </alternativeName>
</protein>
<dbReference type="PROSITE" id="PS51762">
    <property type="entry name" value="GH16_2"/>
    <property type="match status" value="1"/>
</dbReference>
<evidence type="ECO:0000256" key="3">
    <source>
        <dbReference type="ARBA" id="ARBA00022801"/>
    </source>
</evidence>
<feature type="signal peptide" evidence="9">
    <location>
        <begin position="1"/>
        <end position="28"/>
    </location>
</feature>
<dbReference type="InterPro" id="IPR008263">
    <property type="entry name" value="GH16_AS"/>
</dbReference>
<dbReference type="GO" id="GO:0005975">
    <property type="term" value="P:carbohydrate metabolic process"/>
    <property type="evidence" value="ECO:0007669"/>
    <property type="project" value="InterPro"/>
</dbReference>
<dbReference type="Pfam" id="PF00722">
    <property type="entry name" value="Glyco_hydro_16"/>
    <property type="match status" value="1"/>
</dbReference>
<dbReference type="Proteomes" id="UP001198163">
    <property type="component" value="Unassembled WGS sequence"/>
</dbReference>
<evidence type="ECO:0000259" key="10">
    <source>
        <dbReference type="PROSITE" id="PS51762"/>
    </source>
</evidence>
<evidence type="ECO:0000256" key="2">
    <source>
        <dbReference type="ARBA" id="ARBA00014569"/>
    </source>
</evidence>
<dbReference type="InterPro" id="IPR008264">
    <property type="entry name" value="Beta_glucanase"/>
</dbReference>
<dbReference type="GO" id="GO:0004553">
    <property type="term" value="F:hydrolase activity, hydrolyzing O-glycosyl compounds"/>
    <property type="evidence" value="ECO:0007669"/>
    <property type="project" value="InterPro"/>
</dbReference>
<feature type="active site" description="Proton donor" evidence="8">
    <location>
        <position position="145"/>
    </location>
</feature>
<reference evidence="11" key="1">
    <citation type="submission" date="2021-08" db="EMBL/GenBank/DDBJ databases">
        <title>Comparative analyses of Brucepasteria parasyntrophica and Teretinema zuelzerae.</title>
        <authorList>
            <person name="Song Y."/>
            <person name="Brune A."/>
        </authorList>
    </citation>
    <scope>NUCLEOTIDE SEQUENCE</scope>
    <source>
        <strain evidence="11">DSM 1903</strain>
    </source>
</reference>
<dbReference type="InterPro" id="IPR000757">
    <property type="entry name" value="Beta-glucanase-like"/>
</dbReference>
<comment type="caution">
    <text evidence="11">The sequence shown here is derived from an EMBL/GenBank/DDBJ whole genome shotgun (WGS) entry which is preliminary data.</text>
</comment>
<evidence type="ECO:0000313" key="11">
    <source>
        <dbReference type="EMBL" id="MCD1654027.1"/>
    </source>
</evidence>
<evidence type="ECO:0000256" key="7">
    <source>
        <dbReference type="ARBA" id="ARBA00031665"/>
    </source>
</evidence>
<keyword evidence="12" id="KW-1185">Reference proteome</keyword>
<evidence type="ECO:0000256" key="4">
    <source>
        <dbReference type="ARBA" id="ARBA00023295"/>
    </source>
</evidence>
<feature type="active site" description="Nucleophile" evidence="8">
    <location>
        <position position="141"/>
    </location>
</feature>
<evidence type="ECO:0000256" key="1">
    <source>
        <dbReference type="ARBA" id="ARBA00006865"/>
    </source>
</evidence>
<keyword evidence="3" id="KW-0378">Hydrolase</keyword>
<dbReference type="RefSeq" id="WP_230753813.1">
    <property type="nucleotide sequence ID" value="NZ_JAINWA010000001.1"/>
</dbReference>
<evidence type="ECO:0000256" key="8">
    <source>
        <dbReference type="PIRSR" id="PIRSR608264-1"/>
    </source>
</evidence>
<dbReference type="InterPro" id="IPR013320">
    <property type="entry name" value="ConA-like_dom_sf"/>
</dbReference>
<dbReference type="PROSITE" id="PS51257">
    <property type="entry name" value="PROKAR_LIPOPROTEIN"/>
    <property type="match status" value="1"/>
</dbReference>
<dbReference type="SUPFAM" id="SSF49899">
    <property type="entry name" value="Concanavalin A-like lectins/glucanases"/>
    <property type="match status" value="1"/>
</dbReference>
<sequence length="259" mass="29000">MNKKFTILLLTSLIAGTLFLSCGMNVDAVEETEPNSVERAVQNWSLWEPMNSFNTGVWNKATWSNGGMFNCGFKADHGYFQNGQLVLKLDNVASSGKPYSSGEYRTNNTFSYGTFEVNMKAAKASGTVTSFFLYTGSPWDEIDVEILGKDTTKVQFNYYVNGVGGHEKIVDLGFDSAYGFHKYAIEYGNGYINWYVDGKWKWGVNNNGMNAPKGAAMPSHPMQIMVNLWPGTGVDSWLGPFRYSSPLYAYYDYVKFTPK</sequence>